<dbReference type="InterPro" id="IPR033264">
    <property type="entry name" value="BZR"/>
</dbReference>
<organism evidence="7 8">
    <name type="scientific">Ceratopteris richardii</name>
    <name type="common">Triangle waterfern</name>
    <dbReference type="NCBI Taxonomy" id="49495"/>
    <lineage>
        <taxon>Eukaryota</taxon>
        <taxon>Viridiplantae</taxon>
        <taxon>Streptophyta</taxon>
        <taxon>Embryophyta</taxon>
        <taxon>Tracheophyta</taxon>
        <taxon>Polypodiopsida</taxon>
        <taxon>Polypodiidae</taxon>
        <taxon>Polypodiales</taxon>
        <taxon>Pteridineae</taxon>
        <taxon>Pteridaceae</taxon>
        <taxon>Parkerioideae</taxon>
        <taxon>Ceratopteris</taxon>
    </lineage>
</organism>
<dbReference type="PANTHER" id="PTHR31506">
    <property type="entry name" value="BES1/BZR1 HOMOLOG PROTEIN 3-RELATED"/>
    <property type="match status" value="1"/>
</dbReference>
<dbReference type="InterPro" id="IPR008540">
    <property type="entry name" value="BES1_N"/>
</dbReference>
<dbReference type="GO" id="GO:0006351">
    <property type="term" value="P:DNA-templated transcription"/>
    <property type="evidence" value="ECO:0007669"/>
    <property type="project" value="InterPro"/>
</dbReference>
<dbReference type="EMBL" id="CM035438">
    <property type="protein sequence ID" value="KAH7285252.1"/>
    <property type="molecule type" value="Genomic_DNA"/>
</dbReference>
<evidence type="ECO:0000256" key="5">
    <source>
        <dbReference type="SAM" id="MobiDB-lite"/>
    </source>
</evidence>
<dbReference type="OMA" id="HEECPHT"/>
<name>A0A8T2QM74_CERRI</name>
<dbReference type="GO" id="GO:0003700">
    <property type="term" value="F:DNA-binding transcription factor activity"/>
    <property type="evidence" value="ECO:0007669"/>
    <property type="project" value="InterPro"/>
</dbReference>
<evidence type="ECO:0000256" key="1">
    <source>
        <dbReference type="ARBA" id="ARBA00005909"/>
    </source>
</evidence>
<accession>A0A8T2QM74</accession>
<evidence type="ECO:0000256" key="3">
    <source>
        <dbReference type="ARBA" id="ARBA00023125"/>
    </source>
</evidence>
<reference evidence="7" key="1">
    <citation type="submission" date="2021-08" db="EMBL/GenBank/DDBJ databases">
        <title>WGS assembly of Ceratopteris richardii.</title>
        <authorList>
            <person name="Marchant D.B."/>
            <person name="Chen G."/>
            <person name="Jenkins J."/>
            <person name="Shu S."/>
            <person name="Leebens-Mack J."/>
            <person name="Grimwood J."/>
            <person name="Schmutz J."/>
            <person name="Soltis P."/>
            <person name="Soltis D."/>
            <person name="Chen Z.-H."/>
        </authorList>
    </citation>
    <scope>NUCLEOTIDE SEQUENCE</scope>
    <source>
        <strain evidence="7">Whitten #5841</strain>
        <tissue evidence="7">Leaf</tissue>
    </source>
</reference>
<dbReference type="OrthoDB" id="667790at2759"/>
<comment type="caution">
    <text evidence="7">The sequence shown here is derived from an EMBL/GenBank/DDBJ whole genome shotgun (WGS) entry which is preliminary data.</text>
</comment>
<evidence type="ECO:0000259" key="6">
    <source>
        <dbReference type="Pfam" id="PF05687"/>
    </source>
</evidence>
<gene>
    <name evidence="7" type="ORF">KP509_33G018900</name>
</gene>
<comment type="similarity">
    <text evidence="1">Belongs to the BZR/LAT61 family.</text>
</comment>
<keyword evidence="3" id="KW-0238">DNA-binding</keyword>
<feature type="region of interest" description="Disordered" evidence="5">
    <location>
        <begin position="72"/>
        <end position="108"/>
    </location>
</feature>
<keyword evidence="4" id="KW-0804">Transcription</keyword>
<feature type="region of interest" description="Disordered" evidence="5">
    <location>
        <begin position="1"/>
        <end position="21"/>
    </location>
</feature>
<evidence type="ECO:0000256" key="4">
    <source>
        <dbReference type="ARBA" id="ARBA00023163"/>
    </source>
</evidence>
<evidence type="ECO:0000313" key="8">
    <source>
        <dbReference type="Proteomes" id="UP000825935"/>
    </source>
</evidence>
<keyword evidence="2" id="KW-0805">Transcription regulation</keyword>
<dbReference type="GO" id="GO:0003677">
    <property type="term" value="F:DNA binding"/>
    <property type="evidence" value="ECO:0007669"/>
    <property type="project" value="UniProtKB-KW"/>
</dbReference>
<evidence type="ECO:0000313" key="7">
    <source>
        <dbReference type="EMBL" id="KAH7285252.1"/>
    </source>
</evidence>
<dbReference type="AlphaFoldDB" id="A0A8T2QM74"/>
<protein>
    <recommendedName>
        <fullName evidence="6">BES1/BZR1 plant transcription factor N-terminal domain-containing protein</fullName>
    </recommendedName>
</protein>
<dbReference type="Proteomes" id="UP000825935">
    <property type="component" value="Chromosome 33"/>
</dbReference>
<proteinExistence type="inferred from homology"/>
<sequence length="357" mass="38182">MTSGTRLPTWKERENNRRRERRRRAIAAKIYAGLRMYGNYKLPKHCDNNEVLKALCNEAGWVVEEDGLTYKRGMKPPERTPENGFAPSPPFTSPASSSYPSPASSACPSPIRSGYGANGAGNGGGDGSSLIPWLKGLSSSKVLSYGGSYSAPVTPPLTSPTCRSPPAYDVTNTRGEWDIHRGKSESIKENAPADCAATALLNAWTNSNTPFYTSMVASCPTLPLMHPFVSQDQKRHLDVDSIDGEKALQRGATTPSLCSPKALAPPSPIGMWVAPWAGAAGGFASFDKSYISMWRPGYSYVSPAASVCTGGGAGEVYQEGGQKEVASEPSAPVRAWAGEQIHEECPHTAPEDLELKL</sequence>
<feature type="domain" description="BES1/BZR1 plant transcription factor N-terminal" evidence="6">
    <location>
        <begin position="4"/>
        <end position="137"/>
    </location>
</feature>
<keyword evidence="8" id="KW-1185">Reference proteome</keyword>
<dbReference type="PANTHER" id="PTHR31506:SF2">
    <property type="entry name" value="BES1_BZR1 HOMOLOG PROTEIN 3"/>
    <property type="match status" value="1"/>
</dbReference>
<dbReference type="GO" id="GO:0009742">
    <property type="term" value="P:brassinosteroid mediated signaling pathway"/>
    <property type="evidence" value="ECO:0007669"/>
    <property type="project" value="InterPro"/>
</dbReference>
<feature type="compositionally biased region" description="Low complexity" evidence="5">
    <location>
        <begin position="93"/>
        <end position="108"/>
    </location>
</feature>
<dbReference type="Pfam" id="PF05687">
    <property type="entry name" value="BES1_N"/>
    <property type="match status" value="1"/>
</dbReference>
<evidence type="ECO:0000256" key="2">
    <source>
        <dbReference type="ARBA" id="ARBA00023015"/>
    </source>
</evidence>